<organism evidence="1">
    <name type="scientific">Siphoviridae sp. ct5d86</name>
    <dbReference type="NCBI Taxonomy" id="2827561"/>
    <lineage>
        <taxon>Viruses</taxon>
        <taxon>Duplodnaviria</taxon>
        <taxon>Heunggongvirae</taxon>
        <taxon>Uroviricota</taxon>
        <taxon>Caudoviricetes</taxon>
    </lineage>
</organism>
<evidence type="ECO:0000313" key="1">
    <source>
        <dbReference type="EMBL" id="DAD71054.1"/>
    </source>
</evidence>
<reference evidence="1" key="1">
    <citation type="journal article" date="2021" name="Proc. Natl. Acad. Sci. U.S.A.">
        <title>A Catalog of Tens of Thousands of Viruses from Human Metagenomes Reveals Hidden Associations with Chronic Diseases.</title>
        <authorList>
            <person name="Tisza M.J."/>
            <person name="Buck C.B."/>
        </authorList>
    </citation>
    <scope>NUCLEOTIDE SEQUENCE</scope>
    <source>
        <strain evidence="1">Ct5d86</strain>
    </source>
</reference>
<protein>
    <submittedName>
        <fullName evidence="1">Uncharacterized protein</fullName>
    </submittedName>
</protein>
<accession>A0A8S5LM70</accession>
<name>A0A8S5LM70_9CAUD</name>
<dbReference type="EMBL" id="BK015875">
    <property type="protein sequence ID" value="DAD71054.1"/>
    <property type="molecule type" value="Genomic_DNA"/>
</dbReference>
<proteinExistence type="predicted"/>
<sequence length="123" mass="13962">MAYLAINGYELPPCKRGVTVVVSTVVDSGRDANGAVVGQRVGRDQYKIDNLEWAWLTAEEWKKILSILDNFYVRVTFNDPVTNGRKTVRMYCSNRTAEPYWVTADGKPTHYRNCKVNLIDTGE</sequence>